<dbReference type="InterPro" id="IPR014031">
    <property type="entry name" value="Ketoacyl_synth_C"/>
</dbReference>
<dbReference type="Proteomes" id="UP001360953">
    <property type="component" value="Unassembled WGS sequence"/>
</dbReference>
<dbReference type="PANTHER" id="PTHR43775">
    <property type="entry name" value="FATTY ACID SYNTHASE"/>
    <property type="match status" value="1"/>
</dbReference>
<evidence type="ECO:0000313" key="2">
    <source>
        <dbReference type="EMBL" id="KAK7529306.1"/>
    </source>
</evidence>
<dbReference type="SMART" id="SM00825">
    <property type="entry name" value="PKS_KS"/>
    <property type="match status" value="1"/>
</dbReference>
<dbReference type="SUPFAM" id="SSF53901">
    <property type="entry name" value="Thiolase-like"/>
    <property type="match status" value="1"/>
</dbReference>
<dbReference type="InterPro" id="IPR050091">
    <property type="entry name" value="PKS_NRPS_Biosynth_Enz"/>
</dbReference>
<dbReference type="InterPro" id="IPR016039">
    <property type="entry name" value="Thiolase-like"/>
</dbReference>
<reference evidence="2 3" key="1">
    <citation type="submission" date="2024-04" db="EMBL/GenBank/DDBJ databases">
        <title>Phyllosticta paracitricarpa is synonymous to the EU quarantine fungus P. citricarpa based on phylogenomic analyses.</title>
        <authorList>
            <consortium name="Lawrence Berkeley National Laboratory"/>
            <person name="Van ingen-buijs V.A."/>
            <person name="Van westerhoven A.C."/>
            <person name="Haridas S."/>
            <person name="Skiadas P."/>
            <person name="Martin F."/>
            <person name="Groenewald J.Z."/>
            <person name="Crous P.W."/>
            <person name="Seidl M.F."/>
        </authorList>
    </citation>
    <scope>NUCLEOTIDE SEQUENCE [LARGE SCALE GENOMIC DNA]</scope>
    <source>
        <strain evidence="2 3">CPC 17464</strain>
    </source>
</reference>
<keyword evidence="3" id="KW-1185">Reference proteome</keyword>
<feature type="domain" description="Ketosynthase family 3 (KS3)" evidence="1">
    <location>
        <begin position="1"/>
        <end position="171"/>
    </location>
</feature>
<organism evidence="2 3">
    <name type="scientific">Phyllosticta citribraziliensis</name>
    <dbReference type="NCBI Taxonomy" id="989973"/>
    <lineage>
        <taxon>Eukaryota</taxon>
        <taxon>Fungi</taxon>
        <taxon>Dikarya</taxon>
        <taxon>Ascomycota</taxon>
        <taxon>Pezizomycotina</taxon>
        <taxon>Dothideomycetes</taxon>
        <taxon>Dothideomycetes incertae sedis</taxon>
        <taxon>Botryosphaeriales</taxon>
        <taxon>Phyllostictaceae</taxon>
        <taxon>Phyllosticta</taxon>
    </lineage>
</organism>
<sequence length="185" mass="20896">MTDLGMLSTDGRCRAFDEKGSVMFVVRGICAVVLKRPQRRGVERRLDSRSRAYHRSKHTTVANRVLPTEHGRQEALIRATYENAGLDPAETQNDNIVVGSVKTNIGHLEGASGLAALVKTTMALEKAQIPPNMHFETPTRHQVSDWKITVPQKLMDWKPGSNRCSQGEYQLFWLRRYQRPRGARG</sequence>
<proteinExistence type="predicted"/>
<gene>
    <name evidence="2" type="ORF">J3D65DRAFT_672694</name>
</gene>
<accession>A0ABR1L4H4</accession>
<dbReference type="GeneID" id="92036415"/>
<protein>
    <submittedName>
        <fullName evidence="2">Thiolase-like protein</fullName>
    </submittedName>
</protein>
<dbReference type="InterPro" id="IPR020841">
    <property type="entry name" value="PKS_Beta-ketoAc_synthase_dom"/>
</dbReference>
<name>A0ABR1L4H4_9PEZI</name>
<evidence type="ECO:0000313" key="3">
    <source>
        <dbReference type="Proteomes" id="UP001360953"/>
    </source>
</evidence>
<dbReference type="Gene3D" id="3.40.47.10">
    <property type="match status" value="2"/>
</dbReference>
<dbReference type="PANTHER" id="PTHR43775:SF29">
    <property type="entry name" value="ASPERFURANONE POLYKETIDE SYNTHASE AFOG-RELATED"/>
    <property type="match status" value="1"/>
</dbReference>
<dbReference type="Pfam" id="PF02801">
    <property type="entry name" value="Ketoacyl-synt_C"/>
    <property type="match status" value="1"/>
</dbReference>
<evidence type="ECO:0000259" key="1">
    <source>
        <dbReference type="SMART" id="SM00825"/>
    </source>
</evidence>
<dbReference type="EMBL" id="JBBPEH010000017">
    <property type="protein sequence ID" value="KAK7529306.1"/>
    <property type="molecule type" value="Genomic_DNA"/>
</dbReference>
<dbReference type="RefSeq" id="XP_066649886.1">
    <property type="nucleotide sequence ID" value="XM_066803509.1"/>
</dbReference>
<comment type="caution">
    <text evidence="2">The sequence shown here is derived from an EMBL/GenBank/DDBJ whole genome shotgun (WGS) entry which is preliminary data.</text>
</comment>